<reference evidence="7 8" key="1">
    <citation type="submission" date="2020-08" db="EMBL/GenBank/DDBJ databases">
        <title>Genome sequencing of Purple Non-Sulfur Bacteria from various extreme environments.</title>
        <authorList>
            <person name="Mayer M."/>
        </authorList>
    </citation>
    <scope>NUCLEOTIDE SEQUENCE [LARGE SCALE GENOMIC DNA]</scope>
    <source>
        <strain evidence="7 8">JA131</strain>
    </source>
</reference>
<feature type="transmembrane region" description="Helical" evidence="6">
    <location>
        <begin position="130"/>
        <end position="153"/>
    </location>
</feature>
<organism evidence="7 8">
    <name type="scientific">Roseospira visakhapatnamensis</name>
    <dbReference type="NCBI Taxonomy" id="390880"/>
    <lineage>
        <taxon>Bacteria</taxon>
        <taxon>Pseudomonadati</taxon>
        <taxon>Pseudomonadota</taxon>
        <taxon>Alphaproteobacteria</taxon>
        <taxon>Rhodospirillales</taxon>
        <taxon>Rhodospirillaceae</taxon>
        <taxon>Roseospira</taxon>
    </lineage>
</organism>
<dbReference type="FunFam" id="1.20.1260.100:FF:000001">
    <property type="entry name" value="translocator protein 2"/>
    <property type="match status" value="1"/>
</dbReference>
<comment type="caution">
    <text evidence="7">The sequence shown here is derived from an EMBL/GenBank/DDBJ whole genome shotgun (WGS) entry which is preliminary data.</text>
</comment>
<keyword evidence="3 6" id="KW-0812">Transmembrane</keyword>
<dbReference type="PANTHER" id="PTHR10057">
    <property type="entry name" value="PERIPHERAL-TYPE BENZODIAZEPINE RECEPTOR"/>
    <property type="match status" value="1"/>
</dbReference>
<feature type="transmembrane region" description="Helical" evidence="6">
    <location>
        <begin position="102"/>
        <end position="123"/>
    </location>
</feature>
<dbReference type="CDD" id="cd15904">
    <property type="entry name" value="TSPO_MBR"/>
    <property type="match status" value="1"/>
</dbReference>
<dbReference type="GO" id="GO:0016020">
    <property type="term" value="C:membrane"/>
    <property type="evidence" value="ECO:0007669"/>
    <property type="project" value="UniProtKB-SubCell"/>
</dbReference>
<evidence type="ECO:0000256" key="2">
    <source>
        <dbReference type="ARBA" id="ARBA00007524"/>
    </source>
</evidence>
<comment type="subcellular location">
    <subcellularLocation>
        <location evidence="1">Membrane</location>
        <topology evidence="1">Multi-pass membrane protein</topology>
    </subcellularLocation>
</comment>
<evidence type="ECO:0000256" key="5">
    <source>
        <dbReference type="ARBA" id="ARBA00023136"/>
    </source>
</evidence>
<dbReference type="RefSeq" id="WP_343058500.1">
    <property type="nucleotide sequence ID" value="NZ_JACIGK010000002.1"/>
</dbReference>
<dbReference type="EMBL" id="JACIGK010000002">
    <property type="protein sequence ID" value="MBB4264754.1"/>
    <property type="molecule type" value="Genomic_DNA"/>
</dbReference>
<dbReference type="InterPro" id="IPR038330">
    <property type="entry name" value="TspO/MBR-related_sf"/>
</dbReference>
<evidence type="ECO:0000256" key="4">
    <source>
        <dbReference type="ARBA" id="ARBA00022989"/>
    </source>
</evidence>
<comment type="similarity">
    <text evidence="2">Belongs to the TspO/BZRP family.</text>
</comment>
<protein>
    <submittedName>
        <fullName evidence="7">Tryptophan-rich sensory protein</fullName>
    </submittedName>
</protein>
<evidence type="ECO:0000313" key="7">
    <source>
        <dbReference type="EMBL" id="MBB4264754.1"/>
    </source>
</evidence>
<dbReference type="Gene3D" id="1.20.1260.100">
    <property type="entry name" value="TspO/MBR protein"/>
    <property type="match status" value="1"/>
</dbReference>
<dbReference type="InterPro" id="IPR004307">
    <property type="entry name" value="TspO_MBR"/>
</dbReference>
<feature type="transmembrane region" description="Helical" evidence="6">
    <location>
        <begin position="78"/>
        <end position="96"/>
    </location>
</feature>
<accession>A0A7W6W8D8</accession>
<keyword evidence="8" id="KW-1185">Reference proteome</keyword>
<evidence type="ECO:0000256" key="1">
    <source>
        <dbReference type="ARBA" id="ARBA00004141"/>
    </source>
</evidence>
<gene>
    <name evidence="7" type="ORF">GGD89_000361</name>
</gene>
<feature type="transmembrane region" description="Helical" evidence="6">
    <location>
        <begin position="48"/>
        <end position="66"/>
    </location>
</feature>
<proteinExistence type="inferred from homology"/>
<evidence type="ECO:0000256" key="6">
    <source>
        <dbReference type="SAM" id="Phobius"/>
    </source>
</evidence>
<dbReference type="PIRSF" id="PIRSF005859">
    <property type="entry name" value="PBR"/>
    <property type="match status" value="1"/>
</dbReference>
<name>A0A7W6W8D8_9PROT</name>
<dbReference type="Proteomes" id="UP000554286">
    <property type="component" value="Unassembled WGS sequence"/>
</dbReference>
<evidence type="ECO:0000256" key="3">
    <source>
        <dbReference type="ARBA" id="ARBA00022692"/>
    </source>
</evidence>
<evidence type="ECO:0000313" key="8">
    <source>
        <dbReference type="Proteomes" id="UP000554286"/>
    </source>
</evidence>
<dbReference type="PANTHER" id="PTHR10057:SF0">
    <property type="entry name" value="TRANSLOCATOR PROTEIN"/>
    <property type="match status" value="1"/>
</dbReference>
<dbReference type="AlphaFoldDB" id="A0A7W6W8D8"/>
<dbReference type="GO" id="GO:0033013">
    <property type="term" value="P:tetrapyrrole metabolic process"/>
    <property type="evidence" value="ECO:0007669"/>
    <property type="project" value="UniProtKB-ARBA"/>
</dbReference>
<keyword evidence="5 6" id="KW-0472">Membrane</keyword>
<keyword evidence="4 6" id="KW-1133">Transmembrane helix</keyword>
<sequence>MDTETMMALGGFLLACFAAASTSAAFKPGPWYQSLRKPFWTPPDWLFSVAWTILYLMMAVAGWLVWRDVPEEAATLPLIAFAVQLALNALWAPVFFGAHRMALGFVVMMLLWVAVLATIVLFLRVQTIAGLLLIPYAFWVIFAAFLNLGIWVMNADRANAGDPLS</sequence>
<dbReference type="Pfam" id="PF03073">
    <property type="entry name" value="TspO_MBR"/>
    <property type="match status" value="1"/>
</dbReference>